<proteinExistence type="predicted"/>
<dbReference type="PANTHER" id="PTHR46796">
    <property type="entry name" value="HTH-TYPE TRANSCRIPTIONAL ACTIVATOR RHAS-RELATED"/>
    <property type="match status" value="1"/>
</dbReference>
<dbReference type="InterPro" id="IPR018062">
    <property type="entry name" value="HTH_AraC-typ_CS"/>
</dbReference>
<dbReference type="SMART" id="SM00342">
    <property type="entry name" value="HTH_ARAC"/>
    <property type="match status" value="1"/>
</dbReference>
<keyword evidence="3" id="KW-0804">Transcription</keyword>
<evidence type="ECO:0000313" key="6">
    <source>
        <dbReference type="Proteomes" id="UP000831327"/>
    </source>
</evidence>
<protein>
    <recommendedName>
        <fullName evidence="4">HTH araC/xylS-type domain-containing protein</fullName>
    </recommendedName>
</protein>
<dbReference type="EMBL" id="AP025637">
    <property type="protein sequence ID" value="BDG74022.1"/>
    <property type="molecule type" value="Genomic_DNA"/>
</dbReference>
<dbReference type="InterPro" id="IPR009057">
    <property type="entry name" value="Homeodomain-like_sf"/>
</dbReference>
<dbReference type="InterPro" id="IPR018060">
    <property type="entry name" value="HTH_AraC"/>
</dbReference>
<dbReference type="Proteomes" id="UP000831327">
    <property type="component" value="Chromosome"/>
</dbReference>
<sequence length="322" mass="35226">MEAAAPPASRREFEDPYAFAGAVQNAHLRLMPQQAGCFRARVTQVRLPAVNLSQAEESLPRVALIETAPGRVYVRPTLYDDPPRMIDGQDELPGTLRLRHEAALGVEHTTTPSVLRTLSLPLEALQTRMATLLGRDLGAMLRGPLRWRPDAADFTALVLLHQQAIGLARDAPHVLSHAAAAAALDARITEVLLSAWSGATALPERAAQRRGDLIISRVLRFIEDGPTAPLSLTALCASAGCSAKTLEMLFRERLGQTPLRYLRQRRLWLAHRALMAADTRTTTVSAIALECGFWELGRFAGAYRALFGQAPSVTLHRKQTRA</sequence>
<keyword evidence="1" id="KW-0805">Transcription regulation</keyword>
<dbReference type="PROSITE" id="PS00041">
    <property type="entry name" value="HTH_ARAC_FAMILY_1"/>
    <property type="match status" value="1"/>
</dbReference>
<evidence type="ECO:0000256" key="3">
    <source>
        <dbReference type="ARBA" id="ARBA00023163"/>
    </source>
</evidence>
<evidence type="ECO:0000313" key="5">
    <source>
        <dbReference type="EMBL" id="BDG74022.1"/>
    </source>
</evidence>
<dbReference type="PROSITE" id="PS01124">
    <property type="entry name" value="HTH_ARAC_FAMILY_2"/>
    <property type="match status" value="1"/>
</dbReference>
<dbReference type="Pfam" id="PF12833">
    <property type="entry name" value="HTH_18"/>
    <property type="match status" value="1"/>
</dbReference>
<keyword evidence="2" id="KW-0238">DNA-binding</keyword>
<reference evidence="5 6" key="1">
    <citation type="journal article" date="2016" name="Microbes Environ.">
        <title>Phylogenetically diverse aerobic anoxygenic phototrophic bacteria isolated from epilithic biofilms in Tama river, Japan.</title>
        <authorList>
            <person name="Hirose S."/>
            <person name="Matsuura K."/>
            <person name="Haruta S."/>
        </authorList>
    </citation>
    <scope>NUCLEOTIDE SEQUENCE [LARGE SCALE GENOMIC DNA]</scope>
    <source>
        <strain evidence="5 6">S08</strain>
    </source>
</reference>
<evidence type="ECO:0000256" key="1">
    <source>
        <dbReference type="ARBA" id="ARBA00023015"/>
    </source>
</evidence>
<dbReference type="InterPro" id="IPR050204">
    <property type="entry name" value="AraC_XylS_family_regulators"/>
</dbReference>
<name>A0ABM7Y7R1_9PROT</name>
<dbReference type="PANTHER" id="PTHR46796:SF12">
    <property type="entry name" value="HTH-TYPE DNA-BINDING TRANSCRIPTIONAL ACTIVATOR EUTR"/>
    <property type="match status" value="1"/>
</dbReference>
<accession>A0ABM7Y7R1</accession>
<gene>
    <name evidence="5" type="ORF">Rmf_39510</name>
</gene>
<dbReference type="SUPFAM" id="SSF46689">
    <property type="entry name" value="Homeodomain-like"/>
    <property type="match status" value="2"/>
</dbReference>
<keyword evidence="6" id="KW-1185">Reference proteome</keyword>
<feature type="domain" description="HTH araC/xylS-type" evidence="4">
    <location>
        <begin position="216"/>
        <end position="317"/>
    </location>
</feature>
<evidence type="ECO:0000256" key="2">
    <source>
        <dbReference type="ARBA" id="ARBA00023125"/>
    </source>
</evidence>
<evidence type="ECO:0000259" key="4">
    <source>
        <dbReference type="PROSITE" id="PS01124"/>
    </source>
</evidence>
<dbReference type="Gene3D" id="1.10.10.60">
    <property type="entry name" value="Homeodomain-like"/>
    <property type="match status" value="1"/>
</dbReference>
<organism evidence="5 6">
    <name type="scientific">Roseomonas fluvialis</name>
    <dbReference type="NCBI Taxonomy" id="1750527"/>
    <lineage>
        <taxon>Bacteria</taxon>
        <taxon>Pseudomonadati</taxon>
        <taxon>Pseudomonadota</taxon>
        <taxon>Alphaproteobacteria</taxon>
        <taxon>Acetobacterales</taxon>
        <taxon>Roseomonadaceae</taxon>
        <taxon>Roseomonas</taxon>
    </lineage>
</organism>